<feature type="transmembrane region" description="Helical" evidence="1">
    <location>
        <begin position="79"/>
        <end position="97"/>
    </location>
</feature>
<keyword evidence="3" id="KW-1185">Reference proteome</keyword>
<dbReference type="RefSeq" id="WP_089416009.1">
    <property type="nucleotide sequence ID" value="NZ_CP022423.1"/>
</dbReference>
<feature type="transmembrane region" description="Helical" evidence="1">
    <location>
        <begin position="42"/>
        <end position="59"/>
    </location>
</feature>
<dbReference type="KEGG" id="vff:VITFI_CDS0945"/>
<evidence type="ECO:0008006" key="4">
    <source>
        <dbReference type="Google" id="ProtNLM"/>
    </source>
</evidence>
<dbReference type="Pfam" id="PF13347">
    <property type="entry name" value="MFS_2"/>
    <property type="match status" value="1"/>
</dbReference>
<organism evidence="2 3">
    <name type="scientific">Vitreoscilla filiformis</name>
    <dbReference type="NCBI Taxonomy" id="63"/>
    <lineage>
        <taxon>Bacteria</taxon>
        <taxon>Pseudomonadati</taxon>
        <taxon>Pseudomonadota</taxon>
        <taxon>Betaproteobacteria</taxon>
        <taxon>Neisseriales</taxon>
        <taxon>Neisseriaceae</taxon>
        <taxon>Vitreoscilla</taxon>
    </lineage>
</organism>
<dbReference type="EMBL" id="CP022423">
    <property type="protein sequence ID" value="ASM76723.1"/>
    <property type="molecule type" value="Genomic_DNA"/>
</dbReference>
<feature type="transmembrane region" description="Helical" evidence="1">
    <location>
        <begin position="391"/>
        <end position="419"/>
    </location>
</feature>
<dbReference type="Proteomes" id="UP000199729">
    <property type="component" value="Chromosome"/>
</dbReference>
<keyword evidence="1" id="KW-1133">Transmembrane helix</keyword>
<evidence type="ECO:0000256" key="1">
    <source>
        <dbReference type="SAM" id="Phobius"/>
    </source>
</evidence>
<proteinExistence type="predicted"/>
<accession>A0A221KD43</accession>
<dbReference type="AlphaFoldDB" id="A0A221KD43"/>
<feature type="transmembrane region" description="Helical" evidence="1">
    <location>
        <begin position="281"/>
        <end position="302"/>
    </location>
</feature>
<feature type="transmembrane region" description="Helical" evidence="1">
    <location>
        <begin position="12"/>
        <end position="30"/>
    </location>
</feature>
<feature type="transmembrane region" description="Helical" evidence="1">
    <location>
        <begin position="361"/>
        <end position="379"/>
    </location>
</feature>
<evidence type="ECO:0000313" key="2">
    <source>
        <dbReference type="EMBL" id="ASM76723.1"/>
    </source>
</evidence>
<keyword evidence="1" id="KW-0472">Membrane</keyword>
<dbReference type="OrthoDB" id="181905at2"/>
<name>A0A221KD43_VITFI</name>
<feature type="transmembrane region" description="Helical" evidence="1">
    <location>
        <begin position="258"/>
        <end position="275"/>
    </location>
</feature>
<dbReference type="InterPro" id="IPR036259">
    <property type="entry name" value="MFS_trans_sf"/>
</dbReference>
<dbReference type="SUPFAM" id="SSF103473">
    <property type="entry name" value="MFS general substrate transporter"/>
    <property type="match status" value="1"/>
</dbReference>
<feature type="transmembrane region" description="Helical" evidence="1">
    <location>
        <begin position="109"/>
        <end position="134"/>
    </location>
</feature>
<gene>
    <name evidence="2" type="ORF">VITFI_CDS0945</name>
</gene>
<protein>
    <recommendedName>
        <fullName evidence="4">MFS transporter</fullName>
    </recommendedName>
</protein>
<reference evidence="2 3" key="1">
    <citation type="submission" date="2017-07" db="EMBL/GenBank/DDBJ databases">
        <title>Complete Genome Sequence of the cosmetic ferment Vitreoscilla filiformis (ATCC15551).</title>
        <authorList>
            <person name="Contreras S."/>
            <person name="Sagory-Zalkind P."/>
            <person name="Blanquart H."/>
            <person name="Iltis A."/>
            <person name="Morand S.C."/>
        </authorList>
    </citation>
    <scope>NUCLEOTIDE SEQUENCE [LARGE SCALE GENOMIC DNA]</scope>
    <source>
        <strain evidence="2 3">ATCC 15551</strain>
    </source>
</reference>
<keyword evidence="1" id="KW-0812">Transmembrane</keyword>
<feature type="transmembrane region" description="Helical" evidence="1">
    <location>
        <begin position="225"/>
        <end position="246"/>
    </location>
</feature>
<sequence length="434" mass="45389">MTPTTPVGGWAYGLLGWPLAFAALPLYVVLPDHYARELAVPLAPLGLTLLGVRLLDAWIDPWIGRQVDAWFAHPRRLRALAWGMAGGLALAFTGLFFPPMPWRGDPAWLLAWAAAMLMLCSLAHGGLTVLHQAWGARQGGDATQRTRVVAWREGWALLGVLCASVLPATLGLEASTGALAIGLGLGMGLLWHQPWPQPTGTGASSPPNGRTSWAPLAHAPLRRLLGVYGLNGLASALPATLVLFFIRDRLAAPEAAPWLLALYFGAAALSLPLWVRGVSRIGLVGAWGAGMALAVVGFVSAARLGAGDVAAFAVVCLVCGLAQGADLSVPPALLAGLLRRAGQAGQAEGLWFGWWQFTGKLSLALAAGMALPLLASLGYQPGQPDAPPANALGLTPLVLGYAVLPCVLKSLAGGLLWWLSRDPAFQPSKELPHD</sequence>
<feature type="transmembrane region" description="Helical" evidence="1">
    <location>
        <begin position="309"/>
        <end position="329"/>
    </location>
</feature>
<evidence type="ECO:0000313" key="3">
    <source>
        <dbReference type="Proteomes" id="UP000199729"/>
    </source>
</evidence>